<evidence type="ECO:0000313" key="2">
    <source>
        <dbReference type="EMBL" id="MBK9716021.1"/>
    </source>
</evidence>
<name>A0A9D7XCZ1_9BACT</name>
<reference evidence="2 3" key="1">
    <citation type="submission" date="2020-10" db="EMBL/GenBank/DDBJ databases">
        <title>Connecting structure to function with the recovery of over 1000 high-quality activated sludge metagenome-assembled genomes encoding full-length rRNA genes using long-read sequencing.</title>
        <authorList>
            <person name="Singleton C.M."/>
            <person name="Petriglieri F."/>
            <person name="Kristensen J.M."/>
            <person name="Kirkegaard R.H."/>
            <person name="Michaelsen T.Y."/>
            <person name="Andersen M.H."/>
            <person name="Karst S.M."/>
            <person name="Dueholm M.S."/>
            <person name="Nielsen P.H."/>
            <person name="Albertsen M."/>
        </authorList>
    </citation>
    <scope>NUCLEOTIDE SEQUENCE [LARGE SCALE GENOMIC DNA]</scope>
    <source>
        <strain evidence="2">Ribe_18-Q3-R11-54_BAT3C.373</strain>
    </source>
</reference>
<feature type="domain" description="Outer membrane protein beta-barrel" evidence="1">
    <location>
        <begin position="24"/>
        <end position="177"/>
    </location>
</feature>
<evidence type="ECO:0000259" key="1">
    <source>
        <dbReference type="Pfam" id="PF13568"/>
    </source>
</evidence>
<accession>A0A9D7XCZ1</accession>
<organism evidence="2 3">
    <name type="scientific">Candidatus Defluviibacterium haderslevense</name>
    <dbReference type="NCBI Taxonomy" id="2981993"/>
    <lineage>
        <taxon>Bacteria</taxon>
        <taxon>Pseudomonadati</taxon>
        <taxon>Bacteroidota</taxon>
        <taxon>Saprospiria</taxon>
        <taxon>Saprospirales</taxon>
        <taxon>Saprospiraceae</taxon>
        <taxon>Candidatus Defluviibacterium</taxon>
    </lineage>
</organism>
<dbReference type="InterPro" id="IPR025665">
    <property type="entry name" value="Beta-barrel_OMP_2"/>
</dbReference>
<comment type="caution">
    <text evidence="2">The sequence shown here is derived from an EMBL/GenBank/DDBJ whole genome shotgun (WGS) entry which is preliminary data.</text>
</comment>
<proteinExistence type="predicted"/>
<sequence length="209" mass="24207">MKKNILFCTILILYFLLNKNILFAQSNTVLLNFSLNNYKLDRFNLPEENAAIISGIGFNLGFAYEKPIFKNTSVMLGFEFSNRKYDNTVGSLKNAAVDKYASFPISINYYLFKFLAIQAGMQFDHLLFKQKLIYYKDAPKDQISGYTKYDIGLNTGIRIQWYNFEINGSFNYGLRNIYCLNFLDPITGEELVDSAKSHMFKFGVSYLFK</sequence>
<dbReference type="Proteomes" id="UP000808349">
    <property type="component" value="Unassembled WGS sequence"/>
</dbReference>
<evidence type="ECO:0000313" key="3">
    <source>
        <dbReference type="Proteomes" id="UP000808349"/>
    </source>
</evidence>
<dbReference type="Pfam" id="PF13568">
    <property type="entry name" value="OMP_b-brl_2"/>
    <property type="match status" value="1"/>
</dbReference>
<dbReference type="AlphaFoldDB" id="A0A9D7XCZ1"/>
<gene>
    <name evidence="2" type="ORF">IPO85_00575</name>
</gene>
<protein>
    <submittedName>
        <fullName evidence="2">Outer membrane beta-barrel protein</fullName>
    </submittedName>
</protein>
<dbReference type="EMBL" id="JADKFW010000004">
    <property type="protein sequence ID" value="MBK9716021.1"/>
    <property type="molecule type" value="Genomic_DNA"/>
</dbReference>